<dbReference type="Pfam" id="PF05255">
    <property type="entry name" value="UPF0220"/>
    <property type="match status" value="1"/>
</dbReference>
<keyword evidence="5 6" id="KW-0472">Membrane</keyword>
<accession>H9GK41</accession>
<evidence type="ECO:0000256" key="5">
    <source>
        <dbReference type="ARBA" id="ARBA00023136"/>
    </source>
</evidence>
<sequence length="186" mass="20417">MSGFLENMRCSECVDWGEKRNTIASIAAGVLFFTGWWIIIDAAVKYPDSKQFNHSYHACGVIATVAFLMINAVSNGQVRGDSYSEGCLGQTGARIWLFIGFMLAFGSLIASMWVLFGGYVINGRCQTFEMNALLQSGQCLGLGLQLSVIITCRLAKESPAAHPCLCHININVELYIPWGQAPVFYL</sequence>
<reference evidence="7" key="1">
    <citation type="submission" date="2009-12" db="EMBL/GenBank/DDBJ databases">
        <title>The Genome Sequence of Anolis carolinensis (Green Anole Lizard).</title>
        <authorList>
            <consortium name="The Genome Sequencing Platform"/>
            <person name="Di Palma F."/>
            <person name="Alfoldi J."/>
            <person name="Heiman D."/>
            <person name="Young S."/>
            <person name="Grabherr M."/>
            <person name="Johnson J."/>
            <person name="Lander E.S."/>
            <person name="Lindblad-Toh K."/>
        </authorList>
    </citation>
    <scope>NUCLEOTIDE SEQUENCE [LARGE SCALE GENOMIC DNA]</scope>
    <source>
        <strain evidence="7">JBL SC #1</strain>
    </source>
</reference>
<evidence type="ECO:0000256" key="6">
    <source>
        <dbReference type="SAM" id="Phobius"/>
    </source>
</evidence>
<dbReference type="STRING" id="28377.ENSACAP00000013420"/>
<comment type="similarity">
    <text evidence="2">Belongs to the UPF0220 family.</text>
</comment>
<dbReference type="Ensembl" id="ENSACAT00000013694.4">
    <property type="protein sequence ID" value="ENSACAP00000013420.3"/>
    <property type="gene ID" value="ENSACAG00000013690.4"/>
</dbReference>
<reference evidence="7" key="3">
    <citation type="submission" date="2025-09" db="UniProtKB">
        <authorList>
            <consortium name="Ensembl"/>
        </authorList>
    </citation>
    <scope>IDENTIFICATION</scope>
</reference>
<feature type="transmembrane region" description="Helical" evidence="6">
    <location>
        <begin position="23"/>
        <end position="44"/>
    </location>
</feature>
<dbReference type="GO" id="GO:0032511">
    <property type="term" value="P:late endosome to vacuole transport via multivesicular body sorting pathway"/>
    <property type="evidence" value="ECO:0000318"/>
    <property type="project" value="GO_Central"/>
</dbReference>
<dbReference type="GO" id="GO:0043025">
    <property type="term" value="C:neuronal cell body"/>
    <property type="evidence" value="ECO:0007669"/>
    <property type="project" value="Ensembl"/>
</dbReference>
<evidence type="ECO:0000256" key="3">
    <source>
        <dbReference type="ARBA" id="ARBA00022692"/>
    </source>
</evidence>
<dbReference type="HOGENOM" id="CLU_096876_1_0_1"/>
<evidence type="ECO:0000256" key="2">
    <source>
        <dbReference type="ARBA" id="ARBA00005335"/>
    </source>
</evidence>
<dbReference type="InterPro" id="IPR007919">
    <property type="entry name" value="UPF0220"/>
</dbReference>
<keyword evidence="3 6" id="KW-0812">Transmembrane</keyword>
<dbReference type="Bgee" id="ENSACAG00000013690">
    <property type="expression patterns" value="Expressed in hindlimb bud and 13 other cell types or tissues"/>
</dbReference>
<feature type="transmembrane region" description="Helical" evidence="6">
    <location>
        <begin position="95"/>
        <end position="121"/>
    </location>
</feature>
<keyword evidence="8" id="KW-1185">Reference proteome</keyword>
<dbReference type="GO" id="GO:0016020">
    <property type="term" value="C:membrane"/>
    <property type="evidence" value="ECO:0007669"/>
    <property type="project" value="UniProtKB-SubCell"/>
</dbReference>
<evidence type="ECO:0000256" key="4">
    <source>
        <dbReference type="ARBA" id="ARBA00022989"/>
    </source>
</evidence>
<dbReference type="AlphaFoldDB" id="H9GK41"/>
<dbReference type="GO" id="GO:0097386">
    <property type="term" value="C:glial cell projection"/>
    <property type="evidence" value="ECO:0007669"/>
    <property type="project" value="Ensembl"/>
</dbReference>
<dbReference type="eggNOG" id="KOG3393">
    <property type="taxonomic scope" value="Eukaryota"/>
</dbReference>
<keyword evidence="4 6" id="KW-1133">Transmembrane helix</keyword>
<evidence type="ECO:0000256" key="1">
    <source>
        <dbReference type="ARBA" id="ARBA00004141"/>
    </source>
</evidence>
<dbReference type="GO" id="GO:0005783">
    <property type="term" value="C:endoplasmic reticulum"/>
    <property type="evidence" value="ECO:0007669"/>
    <property type="project" value="Ensembl"/>
</dbReference>
<gene>
    <name evidence="7" type="primary">TMEM50A</name>
</gene>
<evidence type="ECO:0000313" key="8">
    <source>
        <dbReference type="Proteomes" id="UP000001646"/>
    </source>
</evidence>
<reference evidence="7" key="2">
    <citation type="submission" date="2025-08" db="UniProtKB">
        <authorList>
            <consortium name="Ensembl"/>
        </authorList>
    </citation>
    <scope>IDENTIFICATION</scope>
</reference>
<feature type="transmembrane region" description="Helical" evidence="6">
    <location>
        <begin position="56"/>
        <end position="75"/>
    </location>
</feature>
<proteinExistence type="inferred from homology"/>
<organism evidence="7 8">
    <name type="scientific">Anolis carolinensis</name>
    <name type="common">Green anole</name>
    <name type="synonym">American chameleon</name>
    <dbReference type="NCBI Taxonomy" id="28377"/>
    <lineage>
        <taxon>Eukaryota</taxon>
        <taxon>Metazoa</taxon>
        <taxon>Chordata</taxon>
        <taxon>Craniata</taxon>
        <taxon>Vertebrata</taxon>
        <taxon>Euteleostomi</taxon>
        <taxon>Lepidosauria</taxon>
        <taxon>Squamata</taxon>
        <taxon>Bifurcata</taxon>
        <taxon>Unidentata</taxon>
        <taxon>Episquamata</taxon>
        <taxon>Toxicofera</taxon>
        <taxon>Iguania</taxon>
        <taxon>Dactyloidae</taxon>
        <taxon>Anolis</taxon>
    </lineage>
</organism>
<dbReference type="InParanoid" id="H9GK41"/>
<dbReference type="GeneTree" id="ENSGT00940000157715"/>
<dbReference type="PANTHER" id="PTHR13180">
    <property type="entry name" value="SMALL MEMBRANE PROTEIN-RELATED"/>
    <property type="match status" value="1"/>
</dbReference>
<comment type="subcellular location">
    <subcellularLocation>
        <location evidence="1">Membrane</location>
        <topology evidence="1">Multi-pass membrane protein</topology>
    </subcellularLocation>
</comment>
<dbReference type="Proteomes" id="UP000001646">
    <property type="component" value="Unplaced"/>
</dbReference>
<evidence type="ECO:0000313" key="7">
    <source>
        <dbReference type="Ensembl" id="ENSACAP00000013420.3"/>
    </source>
</evidence>
<name>H9GK41_ANOCA</name>
<protein>
    <submittedName>
        <fullName evidence="7">Transmembrane protein 50A</fullName>
    </submittedName>
</protein>